<feature type="transmembrane region" description="Helical" evidence="2">
    <location>
        <begin position="6"/>
        <end position="25"/>
    </location>
</feature>
<dbReference type="Gene3D" id="3.30.70.100">
    <property type="match status" value="1"/>
</dbReference>
<feature type="region of interest" description="Disordered" evidence="1">
    <location>
        <begin position="225"/>
        <end position="408"/>
    </location>
</feature>
<accession>A0A840P8M4</accession>
<keyword evidence="2" id="KW-0812">Transmembrane</keyword>
<evidence type="ECO:0000256" key="2">
    <source>
        <dbReference type="SAM" id="Phobius"/>
    </source>
</evidence>
<dbReference type="EMBL" id="JACHGN010000019">
    <property type="protein sequence ID" value="MBB5137724.1"/>
    <property type="molecule type" value="Genomic_DNA"/>
</dbReference>
<feature type="compositionally biased region" description="Acidic residues" evidence="1">
    <location>
        <begin position="225"/>
        <end position="235"/>
    </location>
</feature>
<dbReference type="RefSeq" id="WP_185054610.1">
    <property type="nucleotide sequence ID" value="NZ_BAABIX010000035.1"/>
</dbReference>
<dbReference type="SUPFAM" id="SSF54909">
    <property type="entry name" value="Dimeric alpha+beta barrel"/>
    <property type="match status" value="1"/>
</dbReference>
<gene>
    <name evidence="4" type="ORF">HNP84_007476</name>
</gene>
<feature type="domain" description="ABM" evidence="3">
    <location>
        <begin position="507"/>
        <end position="598"/>
    </location>
</feature>
<proteinExistence type="predicted"/>
<dbReference type="InterPro" id="IPR007138">
    <property type="entry name" value="ABM_dom"/>
</dbReference>
<feature type="compositionally biased region" description="Basic and acidic residues" evidence="1">
    <location>
        <begin position="452"/>
        <end position="465"/>
    </location>
</feature>
<evidence type="ECO:0000313" key="5">
    <source>
        <dbReference type="Proteomes" id="UP000578449"/>
    </source>
</evidence>
<keyword evidence="2" id="KW-1133">Transmembrane helix</keyword>
<feature type="compositionally biased region" description="Basic and acidic residues" evidence="1">
    <location>
        <begin position="329"/>
        <end position="394"/>
    </location>
</feature>
<dbReference type="Proteomes" id="UP000578449">
    <property type="component" value="Unassembled WGS sequence"/>
</dbReference>
<feature type="transmembrane region" description="Helical" evidence="2">
    <location>
        <begin position="70"/>
        <end position="89"/>
    </location>
</feature>
<dbReference type="Pfam" id="PF03992">
    <property type="entry name" value="ABM"/>
    <property type="match status" value="1"/>
</dbReference>
<feature type="compositionally biased region" description="Gly residues" evidence="1">
    <location>
        <begin position="481"/>
        <end position="501"/>
    </location>
</feature>
<evidence type="ECO:0000259" key="3">
    <source>
        <dbReference type="PROSITE" id="PS51725"/>
    </source>
</evidence>
<feature type="transmembrane region" description="Helical" evidence="2">
    <location>
        <begin position="141"/>
        <end position="162"/>
    </location>
</feature>
<dbReference type="InterPro" id="IPR011008">
    <property type="entry name" value="Dimeric_a/b-barrel"/>
</dbReference>
<dbReference type="AlphaFoldDB" id="A0A840P8M4"/>
<keyword evidence="5" id="KW-1185">Reference proteome</keyword>
<feature type="region of interest" description="Disordered" evidence="1">
    <location>
        <begin position="452"/>
        <end position="471"/>
    </location>
</feature>
<keyword evidence="2" id="KW-0472">Membrane</keyword>
<feature type="transmembrane region" description="Helical" evidence="2">
    <location>
        <begin position="199"/>
        <end position="218"/>
    </location>
</feature>
<reference evidence="4 5" key="1">
    <citation type="submission" date="2020-08" db="EMBL/GenBank/DDBJ databases">
        <title>Genomic Encyclopedia of Type Strains, Phase IV (KMG-IV): sequencing the most valuable type-strain genomes for metagenomic binning, comparative biology and taxonomic classification.</title>
        <authorList>
            <person name="Goeker M."/>
        </authorList>
    </citation>
    <scope>NUCLEOTIDE SEQUENCE [LARGE SCALE GENOMIC DNA]</scope>
    <source>
        <strain evidence="4 5">DSM 45615</strain>
    </source>
</reference>
<feature type="transmembrane region" description="Helical" evidence="2">
    <location>
        <begin position="37"/>
        <end position="58"/>
    </location>
</feature>
<keyword evidence="4" id="KW-0503">Monooxygenase</keyword>
<sequence>MEVLVAVLAFAGALLSAIATGALVGRFRSEPTGWLGAWAAATAALCVSLGVVAIGHLVGFGATTFRLYQMSGSLVAPLWTAIGLVQLLARKTPVKFLAWLWGGAFTFVALVILTLDPVSKESDLGKVLPTASDHWGTPPTYLLVCGHVAVVLIMLGSLAVAAKRWRNGDEYDTDNLHASLVLAPAALALVAAMRFADSGIFTTALLVVLAAAVWYSVLRPLAPYEDDDEDDEIEGESGGWNRGPRQDRLVAGAKTPEPAAPPGGRRRAPEPVPVTTASAMDSGGPPSQPGRPVREGRRRSGLGDLVAEYRAGEQEVDYAARMQPGPDDPFGRRGDQQGRPDDPFARPEEPHGRPDDLFARREEPHGRPDDPFARRGDQQGQGRPDDLFARRDGFAGDDDSFGGPATGYIMDADPQMFANGARPAASGAALAAGQRGLGGPETGAHARIDTGAHARPEGRRARPEQEFGMPGTGVMYPGAELTGGPGGPGGPGGDGRQGGGRPSPSIYGLLTVFTLIDGAGEAFDRLAEETVEGVRRNEPDSLVYSCHSVKSAPLQRIVYELYRDEVAYREHQRQPHVERFVTERASLVLATNVIELTVNAAKVMPLPTAFI</sequence>
<comment type="caution">
    <text evidence="4">The sequence shown here is derived from an EMBL/GenBank/DDBJ whole genome shotgun (WGS) entry which is preliminary data.</text>
</comment>
<organism evidence="4 5">
    <name type="scientific">Thermocatellispora tengchongensis</name>
    <dbReference type="NCBI Taxonomy" id="1073253"/>
    <lineage>
        <taxon>Bacteria</taxon>
        <taxon>Bacillati</taxon>
        <taxon>Actinomycetota</taxon>
        <taxon>Actinomycetes</taxon>
        <taxon>Streptosporangiales</taxon>
        <taxon>Streptosporangiaceae</taxon>
        <taxon>Thermocatellispora</taxon>
    </lineage>
</organism>
<keyword evidence="4" id="KW-0560">Oxidoreductase</keyword>
<evidence type="ECO:0000313" key="4">
    <source>
        <dbReference type="EMBL" id="MBB5137724.1"/>
    </source>
</evidence>
<feature type="region of interest" description="Disordered" evidence="1">
    <location>
        <begin position="477"/>
        <end position="503"/>
    </location>
</feature>
<feature type="transmembrane region" description="Helical" evidence="2">
    <location>
        <begin position="96"/>
        <end position="115"/>
    </location>
</feature>
<name>A0A840P8M4_9ACTN</name>
<dbReference type="PROSITE" id="PS51725">
    <property type="entry name" value="ABM"/>
    <property type="match status" value="1"/>
</dbReference>
<protein>
    <submittedName>
        <fullName evidence="4">Quinol monooxygenase YgiN</fullName>
    </submittedName>
</protein>
<dbReference type="GO" id="GO:0004497">
    <property type="term" value="F:monooxygenase activity"/>
    <property type="evidence" value="ECO:0007669"/>
    <property type="project" value="UniProtKB-KW"/>
</dbReference>
<evidence type="ECO:0000256" key="1">
    <source>
        <dbReference type="SAM" id="MobiDB-lite"/>
    </source>
</evidence>